<evidence type="ECO:0000256" key="11">
    <source>
        <dbReference type="RuleBase" id="RU003658"/>
    </source>
</evidence>
<evidence type="ECO:0000256" key="8">
    <source>
        <dbReference type="ARBA" id="ARBA00023235"/>
    </source>
</evidence>
<dbReference type="PANTHER" id="PTHR43090">
    <property type="entry name" value="1-(5-PHOSPHORIBOSYL)-5-[(5-PHOSPHORIBOSYLAMINO)METHYLIDENEAMINO] IMIDAZOLE-4-CARBOXAMIDE ISOMERASE"/>
    <property type="match status" value="1"/>
</dbReference>
<comment type="subcellular location">
    <subcellularLocation>
        <location evidence="2 9 11">Cytoplasm</location>
    </subcellularLocation>
</comment>
<dbReference type="GO" id="GO:0000105">
    <property type="term" value="P:L-histidine biosynthetic process"/>
    <property type="evidence" value="ECO:0007669"/>
    <property type="project" value="UniProtKB-UniRule"/>
</dbReference>
<dbReference type="InterPro" id="IPR013785">
    <property type="entry name" value="Aldolase_TIM"/>
</dbReference>
<evidence type="ECO:0000256" key="3">
    <source>
        <dbReference type="ARBA" id="ARBA00005133"/>
    </source>
</evidence>
<sequence length="240" mass="26326">MKIIPAIDIIDGKCVRLSKGDYNTKKIYNENPLEVAKEFEEYGIQFLHLVDLDGAKSKHIVNQKVLEKIASGTSLQIDFGGGLKSRQDIEMAFNSGAKQVTIGSIAVQDPDFCLQIIEEYGAQKIILGADCENRKIKTSGWQEESNIEVISFILDYMKKGIKETICTDISKDGMLAGPSTDLYKDIVEQTSVQLIASGGISGIEDVYTMKETGCSGTIIGKAIYEGKITLQQLQNFIANA</sequence>
<dbReference type="InterPro" id="IPR044524">
    <property type="entry name" value="Isoase_HisA-like"/>
</dbReference>
<gene>
    <name evidence="9" type="primary">hisA</name>
    <name evidence="12" type="ORF">IW15_20165</name>
</gene>
<evidence type="ECO:0000256" key="7">
    <source>
        <dbReference type="ARBA" id="ARBA00023102"/>
    </source>
</evidence>
<dbReference type="STRING" id="445961.IW15_20165"/>
<dbReference type="GO" id="GO:0003949">
    <property type="term" value="F:1-(5-phosphoribosyl)-5-[(5-phosphoribosylamino)methylideneamino]imidazole-4-carboxamide isomerase activity"/>
    <property type="evidence" value="ECO:0007669"/>
    <property type="project" value="UniProtKB-UniRule"/>
</dbReference>
<dbReference type="Gene3D" id="3.20.20.70">
    <property type="entry name" value="Aldolase class I"/>
    <property type="match status" value="1"/>
</dbReference>
<evidence type="ECO:0000256" key="6">
    <source>
        <dbReference type="ARBA" id="ARBA00022605"/>
    </source>
</evidence>
<dbReference type="InterPro" id="IPR006062">
    <property type="entry name" value="His_biosynth"/>
</dbReference>
<evidence type="ECO:0000256" key="9">
    <source>
        <dbReference type="HAMAP-Rule" id="MF_01014"/>
    </source>
</evidence>
<proteinExistence type="inferred from homology"/>
<dbReference type="GO" id="GO:0000162">
    <property type="term" value="P:L-tryptophan biosynthetic process"/>
    <property type="evidence" value="ECO:0007669"/>
    <property type="project" value="TreeGrafter"/>
</dbReference>
<keyword evidence="5 9" id="KW-0963">Cytoplasm</keyword>
<dbReference type="InterPro" id="IPR011060">
    <property type="entry name" value="RibuloseP-bd_barrel"/>
</dbReference>
<protein>
    <recommendedName>
        <fullName evidence="9 11">1-(5-phosphoribosyl)-5-[(5-phosphoribosylamino)methylideneamino] imidazole-4-carboxamide isomerase</fullName>
        <ecNumber evidence="9 11">5.3.1.16</ecNumber>
    </recommendedName>
    <alternativeName>
        <fullName evidence="9">Phosphoribosylformimino-5-aminoimidazole carboxamide ribotide isomerase</fullName>
    </alternativeName>
</protein>
<dbReference type="HAMAP" id="MF_01014">
    <property type="entry name" value="HisA"/>
    <property type="match status" value="1"/>
</dbReference>
<dbReference type="SUPFAM" id="SSF51366">
    <property type="entry name" value="Ribulose-phoshate binding barrel"/>
    <property type="match status" value="1"/>
</dbReference>
<accession>A0A086A1T2</accession>
<comment type="caution">
    <text evidence="12">The sequence shown here is derived from an EMBL/GenBank/DDBJ whole genome shotgun (WGS) entry which is preliminary data.</text>
</comment>
<dbReference type="CDD" id="cd04732">
    <property type="entry name" value="HisA"/>
    <property type="match status" value="1"/>
</dbReference>
<organism evidence="12 13">
    <name type="scientific">Chryseobacterium soli</name>
    <dbReference type="NCBI Taxonomy" id="445961"/>
    <lineage>
        <taxon>Bacteria</taxon>
        <taxon>Pseudomonadati</taxon>
        <taxon>Bacteroidota</taxon>
        <taxon>Flavobacteriia</taxon>
        <taxon>Flavobacteriales</taxon>
        <taxon>Weeksellaceae</taxon>
        <taxon>Chryseobacterium group</taxon>
        <taxon>Chryseobacterium</taxon>
    </lineage>
</organism>
<dbReference type="NCBIfam" id="TIGR00007">
    <property type="entry name" value="1-(5-phosphoribosyl)-5-[(5-phosphoribosylamino)methylideneamino]imidazole-4-carboxamide isomerase"/>
    <property type="match status" value="1"/>
</dbReference>
<dbReference type="PANTHER" id="PTHR43090:SF2">
    <property type="entry name" value="1-(5-PHOSPHORIBOSYL)-5-[(5-PHOSPHORIBOSYLAMINO)METHYLIDENEAMINO] IMIDAZOLE-4-CARBOXAMIDE ISOMERASE"/>
    <property type="match status" value="1"/>
</dbReference>
<dbReference type="RefSeq" id="WP_034714738.1">
    <property type="nucleotide sequence ID" value="NZ_JPRH01000010.1"/>
</dbReference>
<reference evidence="12 13" key="1">
    <citation type="submission" date="2014-07" db="EMBL/GenBank/DDBJ databases">
        <title>Genome of Chryseobacterium soli DSM 19298.</title>
        <authorList>
            <person name="Stropko S.J."/>
            <person name="Pipes S.E."/>
            <person name="Newman J."/>
        </authorList>
    </citation>
    <scope>NUCLEOTIDE SEQUENCE [LARGE SCALE GENOMIC DNA]</scope>
    <source>
        <strain evidence="12 13">DSM 19298</strain>
    </source>
</reference>
<comment type="pathway">
    <text evidence="3 9 11">Amino-acid biosynthesis; L-histidine biosynthesis; L-histidine from 5-phospho-alpha-D-ribose 1-diphosphate: step 4/9.</text>
</comment>
<dbReference type="GO" id="GO:0005737">
    <property type="term" value="C:cytoplasm"/>
    <property type="evidence" value="ECO:0007669"/>
    <property type="project" value="UniProtKB-SubCell"/>
</dbReference>
<dbReference type="FunFam" id="3.20.20.70:FF:000009">
    <property type="entry name" value="1-(5-phosphoribosyl)-5-[(5-phosphoribosylamino)methylideneamino] imidazole-4-carboxamide isomerase"/>
    <property type="match status" value="1"/>
</dbReference>
<keyword evidence="13" id="KW-1185">Reference proteome</keyword>
<comment type="catalytic activity">
    <reaction evidence="1 9 11">
        <text>1-(5-phospho-beta-D-ribosyl)-5-[(5-phospho-beta-D-ribosylamino)methylideneamino]imidazole-4-carboxamide = 5-[(5-phospho-1-deoxy-D-ribulos-1-ylimino)methylamino]-1-(5-phospho-beta-D-ribosyl)imidazole-4-carboxamide</text>
        <dbReference type="Rhea" id="RHEA:15469"/>
        <dbReference type="ChEBI" id="CHEBI:58435"/>
        <dbReference type="ChEBI" id="CHEBI:58525"/>
        <dbReference type="EC" id="5.3.1.16"/>
    </reaction>
</comment>
<keyword evidence="6 9" id="KW-0028">Amino-acid biosynthesis</keyword>
<evidence type="ECO:0000313" key="12">
    <source>
        <dbReference type="EMBL" id="KFF10646.1"/>
    </source>
</evidence>
<dbReference type="eggNOG" id="COG0106">
    <property type="taxonomic scope" value="Bacteria"/>
</dbReference>
<dbReference type="EMBL" id="JPRH01000010">
    <property type="protein sequence ID" value="KFF10646.1"/>
    <property type="molecule type" value="Genomic_DNA"/>
</dbReference>
<dbReference type="OrthoDB" id="9807749at2"/>
<evidence type="ECO:0000256" key="4">
    <source>
        <dbReference type="ARBA" id="ARBA00009667"/>
    </source>
</evidence>
<dbReference type="InterPro" id="IPR023016">
    <property type="entry name" value="HisA/PriA"/>
</dbReference>
<evidence type="ECO:0000256" key="2">
    <source>
        <dbReference type="ARBA" id="ARBA00004496"/>
    </source>
</evidence>
<keyword evidence="8 9" id="KW-0413">Isomerase</keyword>
<comment type="similarity">
    <text evidence="4 9 10">Belongs to the HisA/HisF family.</text>
</comment>
<dbReference type="EC" id="5.3.1.16" evidence="9 11"/>
<dbReference type="AlphaFoldDB" id="A0A086A1T2"/>
<keyword evidence="7 9" id="KW-0368">Histidine biosynthesis</keyword>
<evidence type="ECO:0000313" key="13">
    <source>
        <dbReference type="Proteomes" id="UP000028705"/>
    </source>
</evidence>
<dbReference type="Proteomes" id="UP000028705">
    <property type="component" value="Unassembled WGS sequence"/>
</dbReference>
<evidence type="ECO:0000256" key="5">
    <source>
        <dbReference type="ARBA" id="ARBA00022490"/>
    </source>
</evidence>
<evidence type="ECO:0000256" key="1">
    <source>
        <dbReference type="ARBA" id="ARBA00000901"/>
    </source>
</evidence>
<dbReference type="InterPro" id="IPR006063">
    <property type="entry name" value="HisA_bact_arch"/>
</dbReference>
<feature type="active site" description="Proton donor" evidence="9">
    <location>
        <position position="130"/>
    </location>
</feature>
<evidence type="ECO:0000256" key="10">
    <source>
        <dbReference type="RuleBase" id="RU003657"/>
    </source>
</evidence>
<name>A0A086A1T2_9FLAO</name>
<dbReference type="Pfam" id="PF00977">
    <property type="entry name" value="His_biosynth"/>
    <property type="match status" value="1"/>
</dbReference>
<dbReference type="UniPathway" id="UPA00031">
    <property type="reaction ID" value="UER00009"/>
</dbReference>
<feature type="active site" description="Proton acceptor" evidence="9">
    <location>
        <position position="8"/>
    </location>
</feature>